<sequence>MKRIDFRLSERCGALIAILLFELFFILTYPWQFLGGTIRIKDVTTNATGCDAVVYEWCATSHAVSPIVYIASMVAVLGVAITLITITIDTLYSKILGNIEQVTKYSFFAQTHLFNT</sequence>
<proteinExistence type="predicted"/>
<reference evidence="2 3" key="2">
    <citation type="submission" date="2018-11" db="EMBL/GenBank/DDBJ databases">
        <authorList>
            <consortium name="Pathogen Informatics"/>
        </authorList>
    </citation>
    <scope>NUCLEOTIDE SEQUENCE [LARGE SCALE GENOMIC DNA]</scope>
</reference>
<feature type="transmembrane region" description="Helical" evidence="1">
    <location>
        <begin position="12"/>
        <end position="31"/>
    </location>
</feature>
<evidence type="ECO:0000313" key="2">
    <source>
        <dbReference type="EMBL" id="VDN27843.1"/>
    </source>
</evidence>
<accession>A0A183E621</accession>
<reference evidence="4" key="1">
    <citation type="submission" date="2016-06" db="UniProtKB">
        <authorList>
            <consortium name="WormBaseParasite"/>
        </authorList>
    </citation>
    <scope>IDENTIFICATION</scope>
</reference>
<evidence type="ECO:0000313" key="3">
    <source>
        <dbReference type="Proteomes" id="UP000271098"/>
    </source>
</evidence>
<organism evidence="4">
    <name type="scientific">Gongylonema pulchrum</name>
    <dbReference type="NCBI Taxonomy" id="637853"/>
    <lineage>
        <taxon>Eukaryota</taxon>
        <taxon>Metazoa</taxon>
        <taxon>Ecdysozoa</taxon>
        <taxon>Nematoda</taxon>
        <taxon>Chromadorea</taxon>
        <taxon>Rhabditida</taxon>
        <taxon>Spirurina</taxon>
        <taxon>Spiruromorpha</taxon>
        <taxon>Spiruroidea</taxon>
        <taxon>Gongylonematidae</taxon>
        <taxon>Gongylonema</taxon>
    </lineage>
</organism>
<keyword evidence="1" id="KW-0812">Transmembrane</keyword>
<dbReference type="AlphaFoldDB" id="A0A183E621"/>
<evidence type="ECO:0000313" key="4">
    <source>
        <dbReference type="WBParaSite" id="GPUH_0001643401-mRNA-1"/>
    </source>
</evidence>
<protein>
    <submittedName>
        <fullName evidence="4">G_PROTEIN_RECEP_F1_2 domain-containing protein</fullName>
    </submittedName>
</protein>
<dbReference type="Proteomes" id="UP000271098">
    <property type="component" value="Unassembled WGS sequence"/>
</dbReference>
<evidence type="ECO:0000256" key="1">
    <source>
        <dbReference type="SAM" id="Phobius"/>
    </source>
</evidence>
<keyword evidence="1" id="KW-1133">Transmembrane helix</keyword>
<name>A0A183E621_9BILA</name>
<keyword evidence="3" id="KW-1185">Reference proteome</keyword>
<dbReference type="EMBL" id="UYRT01083727">
    <property type="protein sequence ID" value="VDN27843.1"/>
    <property type="molecule type" value="Genomic_DNA"/>
</dbReference>
<dbReference type="WBParaSite" id="GPUH_0001643401-mRNA-1">
    <property type="protein sequence ID" value="GPUH_0001643401-mRNA-1"/>
    <property type="gene ID" value="GPUH_0001643401"/>
</dbReference>
<keyword evidence="1" id="KW-0472">Membrane</keyword>
<gene>
    <name evidence="2" type="ORF">GPUH_LOCUS16414</name>
</gene>
<feature type="transmembrane region" description="Helical" evidence="1">
    <location>
        <begin position="67"/>
        <end position="88"/>
    </location>
</feature>